<dbReference type="NCBIfam" id="TIGR00413">
    <property type="entry name" value="rlpA"/>
    <property type="match status" value="1"/>
</dbReference>
<feature type="signal peptide" evidence="3">
    <location>
        <begin position="1"/>
        <end position="24"/>
    </location>
</feature>
<dbReference type="InterPro" id="IPR009009">
    <property type="entry name" value="RlpA-like_DPBB"/>
</dbReference>
<keyword evidence="1 3" id="KW-0456">Lyase</keyword>
<feature type="chain" id="PRO_5009992616" description="Probable endolytic peptidoglycan transglycosylase RlpA" evidence="3">
    <location>
        <begin position="25"/>
        <end position="154"/>
    </location>
</feature>
<dbReference type="InterPro" id="IPR012997">
    <property type="entry name" value="RplA"/>
</dbReference>
<accession>Q7U7N8</accession>
<dbReference type="HAMAP" id="MF_02071">
    <property type="entry name" value="RlpA"/>
    <property type="match status" value="1"/>
</dbReference>
<dbReference type="Pfam" id="PF03330">
    <property type="entry name" value="DPBB_1"/>
    <property type="match status" value="1"/>
</dbReference>
<reference evidence="6 7" key="1">
    <citation type="journal article" date="2003" name="Nature">
        <title>The genome of a motile marine Synechococcus.</title>
        <authorList>
            <person name="Palenik B."/>
            <person name="Brahamsha B."/>
            <person name="Larimer F."/>
            <person name="Land M."/>
            <person name="Hauser L."/>
            <person name="Chain P."/>
            <person name="Lamerdin J."/>
            <person name="Regala W."/>
            <person name="Allen E.A."/>
            <person name="McCarren J."/>
            <person name="Paulsen I."/>
            <person name="Dufresne A."/>
            <person name="Partensky F."/>
            <person name="Webb E."/>
            <person name="Waterbury J."/>
        </authorList>
    </citation>
    <scope>NUCLEOTIDE SEQUENCE [LARGE SCALE GENOMIC DNA]</scope>
    <source>
        <strain evidence="6 7">WH8102</strain>
    </source>
</reference>
<keyword evidence="3" id="KW-0732">Signal</keyword>
<gene>
    <name evidence="3" type="primary">rlpA</name>
    <name evidence="6" type="ordered locus">SYNW0943</name>
</gene>
<evidence type="ECO:0000256" key="2">
    <source>
        <dbReference type="ARBA" id="ARBA00023316"/>
    </source>
</evidence>
<dbReference type="GO" id="GO:0071555">
    <property type="term" value="P:cell wall organization"/>
    <property type="evidence" value="ECO:0007669"/>
    <property type="project" value="UniProtKB-KW"/>
</dbReference>
<dbReference type="InterPro" id="IPR034718">
    <property type="entry name" value="RlpA"/>
</dbReference>
<dbReference type="SUPFAM" id="SSF50685">
    <property type="entry name" value="Barwin-like endoglucanases"/>
    <property type="match status" value="1"/>
</dbReference>
<organism evidence="6 7">
    <name type="scientific">Parasynechococcus marenigrum (strain WH8102)</name>
    <dbReference type="NCBI Taxonomy" id="84588"/>
    <lineage>
        <taxon>Bacteria</taxon>
        <taxon>Bacillati</taxon>
        <taxon>Cyanobacteriota</taxon>
        <taxon>Cyanophyceae</taxon>
        <taxon>Synechococcales</taxon>
        <taxon>Prochlorococcaceae</taxon>
        <taxon>Parasynechococcus</taxon>
        <taxon>Parasynechococcus marenigrum</taxon>
    </lineage>
</organism>
<protein>
    <recommendedName>
        <fullName evidence="3">Probable endolytic peptidoglycan transglycosylase RlpA</fullName>
        <ecNumber evidence="3">4.2.2.-</ecNumber>
    </recommendedName>
</protein>
<dbReference type="InterPro" id="IPR036908">
    <property type="entry name" value="RlpA-like_sf"/>
</dbReference>
<dbReference type="PANTHER" id="PTHR34183:SF8">
    <property type="entry name" value="ENDOLYTIC PEPTIDOGLYCAN TRANSGLYCOSYLASE RLPA-RELATED"/>
    <property type="match status" value="1"/>
</dbReference>
<evidence type="ECO:0000256" key="1">
    <source>
        <dbReference type="ARBA" id="ARBA00023239"/>
    </source>
</evidence>
<dbReference type="HOGENOM" id="CLU_042923_6_4_3"/>
<evidence type="ECO:0000313" key="7">
    <source>
        <dbReference type="Proteomes" id="UP000001422"/>
    </source>
</evidence>
<dbReference type="AlphaFoldDB" id="Q7U7N8"/>
<dbReference type="STRING" id="84588.SYNW0943"/>
<name>Q7U7N8_PARMW</name>
<dbReference type="PANTHER" id="PTHR34183">
    <property type="entry name" value="ENDOLYTIC PEPTIDOGLYCAN TRANSGLYCOSYLASE RLPA"/>
    <property type="match status" value="1"/>
</dbReference>
<sequence length="154" mass="17189" precursor="true">MNRSSHGLGMLPLALILLLTPAQAWGSPSAEEFAVEDVHHEEWAPPPPQQPRATPRLLRVVNGAASWYGPGFYGRQTASGERLRKGTFTAAHRTLPFGTRVRVTNLDNNRSVVVRINDRGPFRYHRVIDLAHGAARELRMMRAGEIPVRLEILP</sequence>
<evidence type="ECO:0000256" key="4">
    <source>
        <dbReference type="RuleBase" id="RU003495"/>
    </source>
</evidence>
<evidence type="ECO:0000256" key="3">
    <source>
        <dbReference type="HAMAP-Rule" id="MF_02071"/>
    </source>
</evidence>
<keyword evidence="7" id="KW-1185">Reference proteome</keyword>
<comment type="similarity">
    <text evidence="3 4">Belongs to the RlpA family.</text>
</comment>
<feature type="domain" description="RlpA-like protein double-psi beta-barrel" evidence="5">
    <location>
        <begin position="61"/>
        <end position="149"/>
    </location>
</feature>
<dbReference type="Proteomes" id="UP000001422">
    <property type="component" value="Chromosome"/>
</dbReference>
<dbReference type="GO" id="GO:0008932">
    <property type="term" value="F:lytic endotransglycosylase activity"/>
    <property type="evidence" value="ECO:0007669"/>
    <property type="project" value="UniProtKB-UniRule"/>
</dbReference>
<dbReference type="CDD" id="cd22268">
    <property type="entry name" value="DPBB_RlpA-like"/>
    <property type="match status" value="1"/>
</dbReference>
<evidence type="ECO:0000313" key="6">
    <source>
        <dbReference type="EMBL" id="CAE07458.1"/>
    </source>
</evidence>
<dbReference type="EMBL" id="BX569691">
    <property type="protein sequence ID" value="CAE07458.1"/>
    <property type="molecule type" value="Genomic_DNA"/>
</dbReference>
<proteinExistence type="inferred from homology"/>
<dbReference type="EC" id="4.2.2.-" evidence="3"/>
<comment type="function">
    <text evidence="3">Lytic transglycosylase with a strong preference for naked glycan strands that lack stem peptides.</text>
</comment>
<evidence type="ECO:0000259" key="5">
    <source>
        <dbReference type="Pfam" id="PF03330"/>
    </source>
</evidence>
<dbReference type="RefSeq" id="WP_011127808.1">
    <property type="nucleotide sequence ID" value="NC_005070.1"/>
</dbReference>
<keyword evidence="2 3" id="KW-0961">Cell wall biogenesis/degradation</keyword>
<dbReference type="KEGG" id="syw:SYNW0943"/>
<dbReference type="eggNOG" id="COG0797">
    <property type="taxonomic scope" value="Bacteria"/>
</dbReference>
<dbReference type="Gene3D" id="2.40.40.10">
    <property type="entry name" value="RlpA-like domain"/>
    <property type="match status" value="1"/>
</dbReference>
<dbReference type="GO" id="GO:0000270">
    <property type="term" value="P:peptidoglycan metabolic process"/>
    <property type="evidence" value="ECO:0007669"/>
    <property type="project" value="UniProtKB-UniRule"/>
</dbReference>